<sequence length="139" mass="15381">MQDLQSKKNLFLVFVDFDIIISGSMLLLILLFVPSTFFSKTFAASPAFDEVLIPDKQMGNQTDDWVQTYGDGIIHLRSDHSNLLTVNYFSDGKTLDATSWLASNSENASICSQPLKHIRHGILIAIVTLPENSGYNGAN</sequence>
<evidence type="ECO:0000313" key="2">
    <source>
        <dbReference type="EMBL" id="TVP38998.1"/>
    </source>
</evidence>
<dbReference type="AlphaFoldDB" id="A0A557SQX2"/>
<dbReference type="EMBL" id="VOAH01000024">
    <property type="protein sequence ID" value="TVP38998.1"/>
    <property type="molecule type" value="Genomic_DNA"/>
</dbReference>
<keyword evidence="1" id="KW-0472">Membrane</keyword>
<gene>
    <name evidence="2" type="ORF">NARC_240002</name>
</gene>
<feature type="transmembrane region" description="Helical" evidence="1">
    <location>
        <begin position="12"/>
        <end position="33"/>
    </location>
</feature>
<name>A0A557SQX2_9ARCH</name>
<evidence type="ECO:0000313" key="3">
    <source>
        <dbReference type="Proteomes" id="UP000315289"/>
    </source>
</evidence>
<proteinExistence type="predicted"/>
<keyword evidence="3" id="KW-1185">Reference proteome</keyword>
<comment type="caution">
    <text evidence="2">The sequence shown here is derived from an EMBL/GenBank/DDBJ whole genome shotgun (WGS) entry which is preliminary data.</text>
</comment>
<protein>
    <submittedName>
        <fullName evidence="2">Uncharacterized protein</fullName>
    </submittedName>
</protein>
<reference evidence="2 3" key="1">
    <citation type="journal article" date="2019" name="Front. Microbiol.">
        <title>Ammonia Oxidation by the Arctic Terrestrial Thaumarchaeote Candidatus Nitrosocosmicus arcticus Is Stimulated by Increasing Temperatures.</title>
        <authorList>
            <person name="Alves R.J.E."/>
            <person name="Kerou M."/>
            <person name="Zappe A."/>
            <person name="Bittner R."/>
            <person name="Abby S.S."/>
            <person name="Schmidt H.A."/>
            <person name="Pfeifer K."/>
            <person name="Schleper C."/>
        </authorList>
    </citation>
    <scope>NUCLEOTIDE SEQUENCE [LARGE SCALE GENOMIC DNA]</scope>
    <source>
        <strain evidence="2 3">Kfb</strain>
    </source>
</reference>
<evidence type="ECO:0000256" key="1">
    <source>
        <dbReference type="SAM" id="Phobius"/>
    </source>
</evidence>
<keyword evidence="1" id="KW-0812">Transmembrane</keyword>
<organism evidence="2 3">
    <name type="scientific">Candidatus Nitrosocosmicus arcticus</name>
    <dbReference type="NCBI Taxonomy" id="2035267"/>
    <lineage>
        <taxon>Archaea</taxon>
        <taxon>Nitrososphaerota</taxon>
        <taxon>Nitrososphaeria</taxon>
        <taxon>Nitrososphaerales</taxon>
        <taxon>Nitrososphaeraceae</taxon>
        <taxon>Candidatus Nitrosocosmicus</taxon>
    </lineage>
</organism>
<dbReference type="Proteomes" id="UP000315289">
    <property type="component" value="Unassembled WGS sequence"/>
</dbReference>
<keyword evidence="1" id="KW-1133">Transmembrane helix</keyword>
<accession>A0A557SQX2</accession>